<accession>A0A917UN82</accession>
<dbReference type="RefSeq" id="WP_188961504.1">
    <property type="nucleotide sequence ID" value="NZ_BMOE01000003.1"/>
</dbReference>
<evidence type="ECO:0000313" key="2">
    <source>
        <dbReference type="EMBL" id="GGJ70360.1"/>
    </source>
</evidence>
<dbReference type="InterPro" id="IPR016181">
    <property type="entry name" value="Acyl_CoA_acyltransferase"/>
</dbReference>
<dbReference type="SUPFAM" id="SSF55729">
    <property type="entry name" value="Acyl-CoA N-acyltransferases (Nat)"/>
    <property type="match status" value="1"/>
</dbReference>
<evidence type="ECO:0000259" key="1">
    <source>
        <dbReference type="PROSITE" id="PS51186"/>
    </source>
</evidence>
<dbReference type="Proteomes" id="UP000635726">
    <property type="component" value="Unassembled WGS sequence"/>
</dbReference>
<dbReference type="PANTHER" id="PTHR13170:SF16">
    <property type="entry name" value="PROTEIN O-GLCNACASE"/>
    <property type="match status" value="1"/>
</dbReference>
<dbReference type="InterPro" id="IPR000182">
    <property type="entry name" value="GNAT_dom"/>
</dbReference>
<dbReference type="EMBL" id="BMOE01000003">
    <property type="protein sequence ID" value="GGJ70360.1"/>
    <property type="molecule type" value="Genomic_DNA"/>
</dbReference>
<reference evidence="2" key="2">
    <citation type="submission" date="2020-09" db="EMBL/GenBank/DDBJ databases">
        <authorList>
            <person name="Sun Q."/>
            <person name="Ohkuma M."/>
        </authorList>
    </citation>
    <scope>NUCLEOTIDE SEQUENCE</scope>
    <source>
        <strain evidence="2">JCM 14371</strain>
    </source>
</reference>
<dbReference type="Gene3D" id="3.40.630.30">
    <property type="match status" value="1"/>
</dbReference>
<dbReference type="CDD" id="cd04301">
    <property type="entry name" value="NAT_SF"/>
    <property type="match status" value="1"/>
</dbReference>
<dbReference type="PROSITE" id="PS51186">
    <property type="entry name" value="GNAT"/>
    <property type="match status" value="1"/>
</dbReference>
<keyword evidence="3" id="KW-1185">Reference proteome</keyword>
<sequence length="210" mass="23114">MPHEAPNTGSPTVRAYRPADLTALYDICLRTGDSGRDAAHLYRDPMLLGHYYAAPYATLCPDTTFVLATPERVVGYVLGVPDSRDFETRSEREWFPLLRGLYPLPAADDQSRDARMTRALHRGYRAPDAAWLDRYPAHLHIDLLPEAQGGGHGRRLIGTLLGALRDLGVPGVHLGVGLTNTAAQGFYERLGFRDLERSEHARTLGLPASG</sequence>
<dbReference type="PANTHER" id="PTHR13170">
    <property type="entry name" value="O-GLCNACASE"/>
    <property type="match status" value="1"/>
</dbReference>
<reference evidence="2" key="1">
    <citation type="journal article" date="2014" name="Int. J. Syst. Evol. Microbiol.">
        <title>Complete genome sequence of Corynebacterium casei LMG S-19264T (=DSM 44701T), isolated from a smear-ripened cheese.</title>
        <authorList>
            <consortium name="US DOE Joint Genome Institute (JGI-PGF)"/>
            <person name="Walter F."/>
            <person name="Albersmeier A."/>
            <person name="Kalinowski J."/>
            <person name="Ruckert C."/>
        </authorList>
    </citation>
    <scope>NUCLEOTIDE SEQUENCE</scope>
    <source>
        <strain evidence="2">JCM 14371</strain>
    </source>
</reference>
<feature type="domain" description="N-acetyltransferase" evidence="1">
    <location>
        <begin position="11"/>
        <end position="209"/>
    </location>
</feature>
<name>A0A917UN82_9DEIO</name>
<dbReference type="AlphaFoldDB" id="A0A917UN82"/>
<comment type="caution">
    <text evidence="2">The sequence shown here is derived from an EMBL/GenBank/DDBJ whole genome shotgun (WGS) entry which is preliminary data.</text>
</comment>
<organism evidence="2 3">
    <name type="scientific">Deinococcus aquiradiocola</name>
    <dbReference type="NCBI Taxonomy" id="393059"/>
    <lineage>
        <taxon>Bacteria</taxon>
        <taxon>Thermotogati</taxon>
        <taxon>Deinococcota</taxon>
        <taxon>Deinococci</taxon>
        <taxon>Deinococcales</taxon>
        <taxon>Deinococcaceae</taxon>
        <taxon>Deinococcus</taxon>
    </lineage>
</organism>
<dbReference type="InterPro" id="IPR051822">
    <property type="entry name" value="Glycosyl_Hydrolase_84"/>
</dbReference>
<dbReference type="GO" id="GO:0016747">
    <property type="term" value="F:acyltransferase activity, transferring groups other than amino-acyl groups"/>
    <property type="evidence" value="ECO:0007669"/>
    <property type="project" value="InterPro"/>
</dbReference>
<evidence type="ECO:0000313" key="3">
    <source>
        <dbReference type="Proteomes" id="UP000635726"/>
    </source>
</evidence>
<protein>
    <recommendedName>
        <fullName evidence="1">N-acetyltransferase domain-containing protein</fullName>
    </recommendedName>
</protein>
<dbReference type="Pfam" id="PF00583">
    <property type="entry name" value="Acetyltransf_1"/>
    <property type="match status" value="1"/>
</dbReference>
<gene>
    <name evidence="2" type="ORF">GCM10008939_13440</name>
</gene>
<proteinExistence type="predicted"/>